<keyword evidence="2" id="KW-0677">Repeat</keyword>
<evidence type="ECO:0000256" key="5">
    <source>
        <dbReference type="PROSITE-ProRule" id="PRU00042"/>
    </source>
</evidence>
<dbReference type="PROSITE" id="PS50157">
    <property type="entry name" value="ZINC_FINGER_C2H2_2"/>
    <property type="match status" value="5"/>
</dbReference>
<feature type="binding site" evidence="6">
    <location>
        <position position="86"/>
    </location>
    <ligand>
        <name>Zn(2+)</name>
        <dbReference type="ChEBI" id="CHEBI:29105"/>
    </ligand>
</feature>
<dbReference type="SMART" id="SM00355">
    <property type="entry name" value="ZnF_C2H2"/>
    <property type="match status" value="6"/>
</dbReference>
<dbReference type="InterPro" id="IPR013087">
    <property type="entry name" value="Znf_C2H2_type"/>
</dbReference>
<dbReference type="GO" id="GO:0005634">
    <property type="term" value="C:nucleus"/>
    <property type="evidence" value="ECO:0007669"/>
    <property type="project" value="InterPro"/>
</dbReference>
<evidence type="ECO:0000256" key="3">
    <source>
        <dbReference type="ARBA" id="ARBA00022771"/>
    </source>
</evidence>
<feature type="domain" description="C2H2-type" evidence="7">
    <location>
        <begin position="215"/>
        <end position="242"/>
    </location>
</feature>
<dbReference type="Gene3D" id="3.30.160.60">
    <property type="entry name" value="Classic Zinc Finger"/>
    <property type="match status" value="4"/>
</dbReference>
<dbReference type="InterPro" id="IPR012934">
    <property type="entry name" value="Znf_AD"/>
</dbReference>
<reference evidence="10" key="1">
    <citation type="submission" date="2025-08" db="UniProtKB">
        <authorList>
            <consortium name="RefSeq"/>
        </authorList>
    </citation>
    <scope>IDENTIFICATION</scope>
</reference>
<evidence type="ECO:0000256" key="4">
    <source>
        <dbReference type="ARBA" id="ARBA00022833"/>
    </source>
</evidence>
<dbReference type="PROSITE" id="PS00028">
    <property type="entry name" value="ZINC_FINGER_C2H2_1"/>
    <property type="match status" value="4"/>
</dbReference>
<dbReference type="SMART" id="SM00868">
    <property type="entry name" value="zf-AD"/>
    <property type="match status" value="1"/>
</dbReference>
<name>A0A6J1MS31_BICAN</name>
<evidence type="ECO:0000256" key="6">
    <source>
        <dbReference type="PROSITE-ProRule" id="PRU01263"/>
    </source>
</evidence>
<dbReference type="SUPFAM" id="SSF57716">
    <property type="entry name" value="Glucocorticoid receptor-like (DNA-binding domain)"/>
    <property type="match status" value="1"/>
</dbReference>
<dbReference type="OrthoDB" id="8823111at2759"/>
<proteinExistence type="predicted"/>
<evidence type="ECO:0000313" key="10">
    <source>
        <dbReference type="RefSeq" id="XP_023937319.2"/>
    </source>
</evidence>
<dbReference type="RefSeq" id="XP_023937319.2">
    <property type="nucleotide sequence ID" value="XM_024081551.2"/>
</dbReference>
<dbReference type="InterPro" id="IPR036236">
    <property type="entry name" value="Znf_C2H2_sf"/>
</dbReference>
<feature type="binding site" evidence="6">
    <location>
        <position position="83"/>
    </location>
    <ligand>
        <name>Zn(2+)</name>
        <dbReference type="ChEBI" id="CHEBI:29105"/>
    </ligand>
</feature>
<accession>A0A6J1MS31</accession>
<feature type="domain" description="C2H2-type" evidence="7">
    <location>
        <begin position="271"/>
        <end position="299"/>
    </location>
</feature>
<dbReference type="PANTHER" id="PTHR24379:SF121">
    <property type="entry name" value="C2H2-TYPE DOMAIN-CONTAINING PROTEIN"/>
    <property type="match status" value="1"/>
</dbReference>
<feature type="binding site" evidence="6">
    <location>
        <position position="43"/>
    </location>
    <ligand>
        <name>Zn(2+)</name>
        <dbReference type="ChEBI" id="CHEBI:29105"/>
    </ligand>
</feature>
<keyword evidence="4 6" id="KW-0862">Zinc</keyword>
<keyword evidence="3 5" id="KW-0863">Zinc-finger</keyword>
<evidence type="ECO:0000256" key="2">
    <source>
        <dbReference type="ARBA" id="ARBA00022737"/>
    </source>
</evidence>
<sequence>MVTSYYIMKMNQNRGMDMDEYYSNLHIRGLKGSLKKKARCRVCLGDGTLPIFNLDNGSDVAEALQIFANIEVDEDGDYPKHLCKVCHKFIKSAISFRKIAQQSNETLKKHTSVESFDYFQDSHDILKNEMELSDLDTADSLLPTQPIEKEKDKAKDTKVQCTVCNKIVTSAYIKEHVTMHDPNHHKYVCDVCGKSFRLRCSYHNHSLRHRTDFAFKCQFCPYKGRYKELLKNHMRTHTSDYRYMCTECPARFLFKSNLNRHVLIRHREPQHKCDSCKKIFHTKLMLRSHFDAQHLGLKNHVCNICGKAFGYRNAMMKHQRHVHKREKLSFSRMPAYLQAEINNFSTEDNNA</sequence>
<dbReference type="PROSITE" id="PS51915">
    <property type="entry name" value="ZAD"/>
    <property type="match status" value="1"/>
</dbReference>
<organism evidence="9 10">
    <name type="scientific">Bicyclus anynana</name>
    <name type="common">Squinting bush brown butterfly</name>
    <dbReference type="NCBI Taxonomy" id="110368"/>
    <lineage>
        <taxon>Eukaryota</taxon>
        <taxon>Metazoa</taxon>
        <taxon>Ecdysozoa</taxon>
        <taxon>Arthropoda</taxon>
        <taxon>Hexapoda</taxon>
        <taxon>Insecta</taxon>
        <taxon>Pterygota</taxon>
        <taxon>Neoptera</taxon>
        <taxon>Endopterygota</taxon>
        <taxon>Lepidoptera</taxon>
        <taxon>Glossata</taxon>
        <taxon>Ditrysia</taxon>
        <taxon>Papilionoidea</taxon>
        <taxon>Nymphalidae</taxon>
        <taxon>Satyrinae</taxon>
        <taxon>Satyrini</taxon>
        <taxon>Mycalesina</taxon>
        <taxon>Bicyclus</taxon>
    </lineage>
</organism>
<feature type="domain" description="C2H2-type" evidence="7">
    <location>
        <begin position="300"/>
        <end position="328"/>
    </location>
</feature>
<dbReference type="AlphaFoldDB" id="A0A6J1MS31"/>
<keyword evidence="1 6" id="KW-0479">Metal-binding</keyword>
<dbReference type="Pfam" id="PF07776">
    <property type="entry name" value="zf-AD"/>
    <property type="match status" value="1"/>
</dbReference>
<keyword evidence="9" id="KW-1185">Reference proteome</keyword>
<feature type="domain" description="C2H2-type" evidence="7">
    <location>
        <begin position="243"/>
        <end position="271"/>
    </location>
</feature>
<dbReference type="GeneID" id="112045390"/>
<dbReference type="PANTHER" id="PTHR24379">
    <property type="entry name" value="KRAB AND ZINC FINGER DOMAIN-CONTAINING"/>
    <property type="match status" value="1"/>
</dbReference>
<evidence type="ECO:0000313" key="9">
    <source>
        <dbReference type="Proteomes" id="UP001652582"/>
    </source>
</evidence>
<dbReference type="Gene3D" id="3.40.1800.20">
    <property type="match status" value="1"/>
</dbReference>
<dbReference type="Pfam" id="PF00096">
    <property type="entry name" value="zf-C2H2"/>
    <property type="match status" value="2"/>
</dbReference>
<dbReference type="KEGG" id="bany:112045390"/>
<dbReference type="Proteomes" id="UP001652582">
    <property type="component" value="Chromosome 24"/>
</dbReference>
<feature type="domain" description="ZAD" evidence="8">
    <location>
        <begin position="38"/>
        <end position="110"/>
    </location>
</feature>
<feature type="binding site" evidence="6">
    <location>
        <position position="40"/>
    </location>
    <ligand>
        <name>Zn(2+)</name>
        <dbReference type="ChEBI" id="CHEBI:29105"/>
    </ligand>
</feature>
<evidence type="ECO:0000256" key="1">
    <source>
        <dbReference type="ARBA" id="ARBA00022723"/>
    </source>
</evidence>
<feature type="domain" description="C2H2-type" evidence="7">
    <location>
        <begin position="187"/>
        <end position="214"/>
    </location>
</feature>
<evidence type="ECO:0000259" key="7">
    <source>
        <dbReference type="PROSITE" id="PS50157"/>
    </source>
</evidence>
<dbReference type="GO" id="GO:0008270">
    <property type="term" value="F:zinc ion binding"/>
    <property type="evidence" value="ECO:0007669"/>
    <property type="project" value="UniProtKB-UniRule"/>
</dbReference>
<protein>
    <submittedName>
        <fullName evidence="10">Zinc finger protein 652-A-like</fullName>
    </submittedName>
</protein>
<gene>
    <name evidence="10" type="primary">LOC112045390</name>
</gene>
<dbReference type="SUPFAM" id="SSF57667">
    <property type="entry name" value="beta-beta-alpha zinc fingers"/>
    <property type="match status" value="3"/>
</dbReference>
<evidence type="ECO:0000259" key="8">
    <source>
        <dbReference type="PROSITE" id="PS51915"/>
    </source>
</evidence>